<comment type="caution">
    <text evidence="13">The sequence shown here is derived from an EMBL/GenBank/DDBJ whole genome shotgun (WGS) entry which is preliminary data.</text>
</comment>
<evidence type="ECO:0000259" key="11">
    <source>
        <dbReference type="Pfam" id="PF03015"/>
    </source>
</evidence>
<dbReference type="Gene3D" id="3.40.50.720">
    <property type="entry name" value="NAD(P)-binding Rossmann-like Domain"/>
    <property type="match status" value="1"/>
</dbReference>
<evidence type="ECO:0000256" key="6">
    <source>
        <dbReference type="ARBA" id="ARBA00022989"/>
    </source>
</evidence>
<reference evidence="13 14" key="1">
    <citation type="journal article" date="2021" name="BMC Biol.">
        <title>Horizontally acquired antibacterial genes associated with adaptive radiation of ladybird beetles.</title>
        <authorList>
            <person name="Li H.S."/>
            <person name="Tang X.F."/>
            <person name="Huang Y.H."/>
            <person name="Xu Z.Y."/>
            <person name="Chen M.L."/>
            <person name="Du X.Y."/>
            <person name="Qiu B.Y."/>
            <person name="Chen P.T."/>
            <person name="Zhang W."/>
            <person name="Slipinski A."/>
            <person name="Escalona H.E."/>
            <person name="Waterhouse R.M."/>
            <person name="Zwick A."/>
            <person name="Pang H."/>
        </authorList>
    </citation>
    <scope>NUCLEOTIDE SEQUENCE [LARGE SCALE GENOMIC DNA]</scope>
    <source>
        <strain evidence="13">SYSU2018</strain>
    </source>
</reference>
<evidence type="ECO:0000256" key="7">
    <source>
        <dbReference type="ARBA" id="ARBA00023098"/>
    </source>
</evidence>
<evidence type="ECO:0000256" key="9">
    <source>
        <dbReference type="ARBA" id="ARBA00052530"/>
    </source>
</evidence>
<accession>A0ABD2MY94</accession>
<dbReference type="GO" id="GO:1901568">
    <property type="term" value="P:fatty acid derivative metabolic process"/>
    <property type="evidence" value="ECO:0007669"/>
    <property type="project" value="UniProtKB-ARBA"/>
</dbReference>
<comment type="catalytic activity">
    <reaction evidence="9 10">
        <text>a long-chain fatty acyl-CoA + 2 NADPH + 2 H(+) = a long-chain primary fatty alcohol + 2 NADP(+) + CoA</text>
        <dbReference type="Rhea" id="RHEA:52716"/>
        <dbReference type="ChEBI" id="CHEBI:15378"/>
        <dbReference type="ChEBI" id="CHEBI:57287"/>
        <dbReference type="ChEBI" id="CHEBI:57783"/>
        <dbReference type="ChEBI" id="CHEBI:58349"/>
        <dbReference type="ChEBI" id="CHEBI:77396"/>
        <dbReference type="ChEBI" id="CHEBI:83139"/>
        <dbReference type="EC" id="1.2.1.84"/>
    </reaction>
</comment>
<evidence type="ECO:0000256" key="5">
    <source>
        <dbReference type="ARBA" id="ARBA00022857"/>
    </source>
</evidence>
<keyword evidence="8 10" id="KW-0472">Membrane</keyword>
<dbReference type="SUPFAM" id="SSF51735">
    <property type="entry name" value="NAD(P)-binding Rossmann-fold domains"/>
    <property type="match status" value="1"/>
</dbReference>
<feature type="transmembrane region" description="Helical" evidence="10">
    <location>
        <begin position="393"/>
        <end position="415"/>
    </location>
</feature>
<keyword evidence="4 10" id="KW-0812">Transmembrane</keyword>
<dbReference type="FunFam" id="3.40.50.720:FF:000143">
    <property type="entry name" value="Fatty acyl-CoA reductase"/>
    <property type="match status" value="1"/>
</dbReference>
<dbReference type="PANTHER" id="PTHR11011">
    <property type="entry name" value="MALE STERILITY PROTEIN 2-RELATED"/>
    <property type="match status" value="1"/>
</dbReference>
<dbReference type="Pfam" id="PF03015">
    <property type="entry name" value="Sterile"/>
    <property type="match status" value="1"/>
</dbReference>
<keyword evidence="5 10" id="KW-0521">NADP</keyword>
<keyword evidence="3 10" id="KW-0444">Lipid biosynthesis</keyword>
<dbReference type="GO" id="GO:0102965">
    <property type="term" value="F:alcohol-forming long-chain fatty acyl-CoA reductase activity"/>
    <property type="evidence" value="ECO:0007669"/>
    <property type="project" value="UniProtKB-EC"/>
</dbReference>
<dbReference type="PANTHER" id="PTHR11011:SF60">
    <property type="entry name" value="FATTY ACYL-COA REDUCTASE-RELATED"/>
    <property type="match status" value="1"/>
</dbReference>
<comment type="similarity">
    <text evidence="2 10">Belongs to the fatty acyl-CoA reductase family.</text>
</comment>
<dbReference type="EC" id="1.2.1.84" evidence="10"/>
<dbReference type="CDD" id="cd05236">
    <property type="entry name" value="FAR-N_SDR_e"/>
    <property type="match status" value="1"/>
</dbReference>
<comment type="function">
    <text evidence="10">Catalyzes the reduction of fatty acyl-CoA to fatty alcohols.</text>
</comment>
<dbReference type="AlphaFoldDB" id="A0ABD2MY94"/>
<dbReference type="GO" id="GO:0016020">
    <property type="term" value="C:membrane"/>
    <property type="evidence" value="ECO:0007669"/>
    <property type="project" value="UniProtKB-SubCell"/>
</dbReference>
<organism evidence="13 14">
    <name type="scientific">Cryptolaemus montrouzieri</name>
    <dbReference type="NCBI Taxonomy" id="559131"/>
    <lineage>
        <taxon>Eukaryota</taxon>
        <taxon>Metazoa</taxon>
        <taxon>Ecdysozoa</taxon>
        <taxon>Arthropoda</taxon>
        <taxon>Hexapoda</taxon>
        <taxon>Insecta</taxon>
        <taxon>Pterygota</taxon>
        <taxon>Neoptera</taxon>
        <taxon>Endopterygota</taxon>
        <taxon>Coleoptera</taxon>
        <taxon>Polyphaga</taxon>
        <taxon>Cucujiformia</taxon>
        <taxon>Coccinelloidea</taxon>
        <taxon>Coccinellidae</taxon>
        <taxon>Scymninae</taxon>
        <taxon>Scymnini</taxon>
        <taxon>Cryptolaemus</taxon>
    </lineage>
</organism>
<dbReference type="CDD" id="cd09071">
    <property type="entry name" value="FAR_C"/>
    <property type="match status" value="1"/>
</dbReference>
<keyword evidence="7 10" id="KW-0443">Lipid metabolism</keyword>
<keyword evidence="10" id="KW-0560">Oxidoreductase</keyword>
<dbReference type="InterPro" id="IPR026055">
    <property type="entry name" value="FAR"/>
</dbReference>
<sequence length="533" mass="61004">MSIVGIHPVRKGGDIYSSDMVNIGVTNKIVDIFEDATIFITGGTGYLGKIFLEKLLRTCPKLKKIYILLRSKKGKEVNERFTEIFEGPNMVPLKLANPKFLKKVAIINGDCSLPDLGIEDEDKQRIIEEVNFVIHCAATVRFDETLKVAAHINVRGARDLLKIAGQIKNLRGFLHVSTAYSNCNRETIDETFYKPGISYNHLLKLVEMLDDEILEKITPTLIGNWPNTYVFTKCVCEDMIKHEAQNLPIAVLRPSIVIGSVNEPVAGWIDNFYGATGVYLGVALGVLRSLRAHGKNVAEMIPADYVINAGLAALWETVCNKDVNHNVGSNGTEVGDDNENEEIPIYNVVSSAESPITWDRFGKLGLHYAPQIPSEHQVWHFCFALRPNKIHHLLAVFFLHTVPAYLIDFICYCMGKKPMMVKGYQKIHKFMNVISYFAMREWKFHNKNVQKLWQKMSLEDQRLFQFSMNNFDWDNYFRYYTKGLRVYLLKDPLDTVPKGRIKYWKLFFAHYTVLAVLLFLCYKLLMTICSFIF</sequence>
<evidence type="ECO:0000259" key="12">
    <source>
        <dbReference type="Pfam" id="PF07993"/>
    </source>
</evidence>
<name>A0ABD2MY94_9CUCU</name>
<evidence type="ECO:0000256" key="1">
    <source>
        <dbReference type="ARBA" id="ARBA00004141"/>
    </source>
</evidence>
<evidence type="ECO:0000256" key="4">
    <source>
        <dbReference type="ARBA" id="ARBA00022692"/>
    </source>
</evidence>
<dbReference type="EMBL" id="JABFTP020000042">
    <property type="protein sequence ID" value="KAL3271473.1"/>
    <property type="molecule type" value="Genomic_DNA"/>
</dbReference>
<dbReference type="Proteomes" id="UP001516400">
    <property type="component" value="Unassembled WGS sequence"/>
</dbReference>
<keyword evidence="6 10" id="KW-1133">Transmembrane helix</keyword>
<evidence type="ECO:0000256" key="10">
    <source>
        <dbReference type="RuleBase" id="RU363097"/>
    </source>
</evidence>
<feature type="domain" description="Thioester reductase (TE)" evidence="12">
    <location>
        <begin position="40"/>
        <end position="309"/>
    </location>
</feature>
<keyword evidence="14" id="KW-1185">Reference proteome</keyword>
<evidence type="ECO:0000313" key="13">
    <source>
        <dbReference type="EMBL" id="KAL3271473.1"/>
    </source>
</evidence>
<dbReference type="InterPro" id="IPR033640">
    <property type="entry name" value="FAR_C"/>
</dbReference>
<evidence type="ECO:0000313" key="14">
    <source>
        <dbReference type="Proteomes" id="UP001516400"/>
    </source>
</evidence>
<evidence type="ECO:0000256" key="8">
    <source>
        <dbReference type="ARBA" id="ARBA00023136"/>
    </source>
</evidence>
<proteinExistence type="inferred from homology"/>
<gene>
    <name evidence="13" type="ORF">HHI36_021959</name>
</gene>
<evidence type="ECO:0000256" key="2">
    <source>
        <dbReference type="ARBA" id="ARBA00005928"/>
    </source>
</evidence>
<feature type="transmembrane region" description="Helical" evidence="10">
    <location>
        <begin position="506"/>
        <end position="525"/>
    </location>
</feature>
<dbReference type="InterPro" id="IPR013120">
    <property type="entry name" value="FAR_NAD-bd"/>
</dbReference>
<protein>
    <recommendedName>
        <fullName evidence="10">Fatty acyl-CoA reductase</fullName>
        <ecNumber evidence="10">1.2.1.84</ecNumber>
    </recommendedName>
</protein>
<feature type="domain" description="Fatty acyl-CoA reductase C-terminal" evidence="11">
    <location>
        <begin position="399"/>
        <end position="491"/>
    </location>
</feature>
<comment type="subcellular location">
    <subcellularLocation>
        <location evidence="1">Membrane</location>
        <topology evidence="1">Multi-pass membrane protein</topology>
    </subcellularLocation>
</comment>
<evidence type="ECO:0000256" key="3">
    <source>
        <dbReference type="ARBA" id="ARBA00022516"/>
    </source>
</evidence>
<dbReference type="Pfam" id="PF07993">
    <property type="entry name" value="NAD_binding_4"/>
    <property type="match status" value="1"/>
</dbReference>
<dbReference type="InterPro" id="IPR036291">
    <property type="entry name" value="NAD(P)-bd_dom_sf"/>
</dbReference>